<protein>
    <submittedName>
        <fullName evidence="1">Uncharacterized protein</fullName>
    </submittedName>
</protein>
<dbReference type="AlphaFoldDB" id="A0A823J056"/>
<dbReference type="Proteomes" id="UP000524387">
    <property type="component" value="Unassembled WGS sequence"/>
</dbReference>
<proteinExistence type="predicted"/>
<comment type="caution">
    <text evidence="1">The sequence shown here is derived from an EMBL/GenBank/DDBJ whole genome shotgun (WGS) entry which is preliminary data.</text>
</comment>
<gene>
    <name evidence="1" type="ORF">CW895_14540</name>
</gene>
<organism evidence="1 2">
    <name type="scientific">Listeria monocytogenes</name>
    <dbReference type="NCBI Taxonomy" id="1639"/>
    <lineage>
        <taxon>Bacteria</taxon>
        <taxon>Bacillati</taxon>
        <taxon>Bacillota</taxon>
        <taxon>Bacilli</taxon>
        <taxon>Bacillales</taxon>
        <taxon>Listeriaceae</taxon>
        <taxon>Listeria</taxon>
    </lineage>
</organism>
<dbReference type="EMBL" id="AABEKN010000008">
    <property type="protein sequence ID" value="EAG9355011.1"/>
    <property type="molecule type" value="Genomic_DNA"/>
</dbReference>
<sequence>MKNKSDFEVCIGKSDSATTNFKIKDNGNNHEVIVRVSIALERTMPKEPKDYICEFVKLAKEVMKEKSYQEFLVVDLTASNCERINGTLILPNFNELAYEPETGHEILFQKVKDVELKGSY</sequence>
<reference evidence="1 2" key="1">
    <citation type="submission" date="2019-04" db="EMBL/GenBank/DDBJ databases">
        <authorList>
            <consortium name="GenomeTrakr network: Whole genome sequencing for foodborne pathogen traceback"/>
        </authorList>
    </citation>
    <scope>NUCLEOTIDE SEQUENCE [LARGE SCALE GENOMIC DNA]</scope>
    <source>
        <strain evidence="1 2">CFSAN072502</strain>
    </source>
</reference>
<dbReference type="RefSeq" id="WP_003740267.1">
    <property type="nucleotide sequence ID" value="NZ_CP090058.1"/>
</dbReference>
<evidence type="ECO:0000313" key="2">
    <source>
        <dbReference type="Proteomes" id="UP000524387"/>
    </source>
</evidence>
<name>A0A823J056_LISMN</name>
<accession>A0A823J056</accession>
<evidence type="ECO:0000313" key="1">
    <source>
        <dbReference type="EMBL" id="EAG9355011.1"/>
    </source>
</evidence>